<dbReference type="GO" id="GO:0051287">
    <property type="term" value="F:NAD binding"/>
    <property type="evidence" value="ECO:0007669"/>
    <property type="project" value="InterPro"/>
</dbReference>
<evidence type="ECO:0000256" key="16">
    <source>
        <dbReference type="NCBIfam" id="TIGR00169"/>
    </source>
</evidence>
<comment type="function">
    <text evidence="18">Catalyzes the oxidation of 3-carboxy-2-hydroxy-4-methylpentanoate (3-isopropylmalate) to 3-carboxy-4-methyl-2-oxopentanoate. The product decarboxylates to 4-methyl-2 oxopentanoate.</text>
</comment>
<reference evidence="20 21" key="1">
    <citation type="submission" date="2016-03" db="EMBL/GenBank/DDBJ databases">
        <authorList>
            <person name="Ploux O."/>
        </authorList>
    </citation>
    <scope>NUCLEOTIDE SEQUENCE [LARGE SCALE GENOMIC DNA]</scope>
    <source>
        <strain evidence="20 21">LPB0076</strain>
    </source>
</reference>
<dbReference type="InterPro" id="IPR024084">
    <property type="entry name" value="IsoPropMal-DH-like_dom"/>
</dbReference>
<evidence type="ECO:0000256" key="9">
    <source>
        <dbReference type="ARBA" id="ARBA00022605"/>
    </source>
</evidence>
<evidence type="ECO:0000256" key="2">
    <source>
        <dbReference type="ARBA" id="ARBA00001936"/>
    </source>
</evidence>
<dbReference type="FunFam" id="3.40.718.10:FF:000006">
    <property type="entry name" value="3-isopropylmalate dehydrogenase"/>
    <property type="match status" value="1"/>
</dbReference>
<evidence type="ECO:0000256" key="14">
    <source>
        <dbReference type="ARBA" id="ARBA00023211"/>
    </source>
</evidence>
<gene>
    <name evidence="20" type="ORF">LPBF_00135</name>
</gene>
<dbReference type="InterPro" id="IPR004429">
    <property type="entry name" value="Isopropylmalate_DH"/>
</dbReference>
<accession>A0A1B9EAA7</accession>
<dbReference type="PROSITE" id="PS00470">
    <property type="entry name" value="IDH_IMDH"/>
    <property type="match status" value="1"/>
</dbReference>
<dbReference type="GO" id="GO:0009098">
    <property type="term" value="P:L-leucine biosynthetic process"/>
    <property type="evidence" value="ECO:0007669"/>
    <property type="project" value="UniProtKB-UniRule"/>
</dbReference>
<dbReference type="SUPFAM" id="SSF53659">
    <property type="entry name" value="Isocitrate/Isopropylmalate dehydrogenase-like"/>
    <property type="match status" value="1"/>
</dbReference>
<keyword evidence="21" id="KW-1185">Reference proteome</keyword>
<evidence type="ECO:0000256" key="13">
    <source>
        <dbReference type="ARBA" id="ARBA00023027"/>
    </source>
</evidence>
<evidence type="ECO:0000259" key="19">
    <source>
        <dbReference type="SMART" id="SM01329"/>
    </source>
</evidence>
<evidence type="ECO:0000256" key="17">
    <source>
        <dbReference type="RuleBase" id="RU004443"/>
    </source>
</evidence>
<dbReference type="EC" id="1.1.1.85" evidence="6 16"/>
<evidence type="ECO:0000313" key="21">
    <source>
        <dbReference type="Proteomes" id="UP000093510"/>
    </source>
</evidence>
<dbReference type="Gene3D" id="3.40.718.10">
    <property type="entry name" value="Isopropylmalate Dehydrogenase"/>
    <property type="match status" value="1"/>
</dbReference>
<organism evidence="20 21">
    <name type="scientific">Flavobacterium crassostreae</name>
    <dbReference type="NCBI Taxonomy" id="1763534"/>
    <lineage>
        <taxon>Bacteria</taxon>
        <taxon>Pseudomonadati</taxon>
        <taxon>Bacteroidota</taxon>
        <taxon>Flavobacteriia</taxon>
        <taxon>Flavobacteriales</taxon>
        <taxon>Flavobacteriaceae</taxon>
        <taxon>Flavobacterium</taxon>
    </lineage>
</organism>
<keyword evidence="15 18" id="KW-0100">Branched-chain amino acid biosynthesis</keyword>
<evidence type="ECO:0000256" key="18">
    <source>
        <dbReference type="RuleBase" id="RU004445"/>
    </source>
</evidence>
<dbReference type="OrthoDB" id="9806254at2"/>
<evidence type="ECO:0000256" key="6">
    <source>
        <dbReference type="ARBA" id="ARBA00013101"/>
    </source>
</evidence>
<comment type="similarity">
    <text evidence="4">Belongs to the isocitrate and isopropylmalate dehydrogenases family. LeuB type 1 subfamily.</text>
</comment>
<keyword evidence="13 18" id="KW-0520">NAD</keyword>
<keyword evidence="12 17" id="KW-0560">Oxidoreductase</keyword>
<evidence type="ECO:0000313" key="20">
    <source>
        <dbReference type="EMBL" id="OCB78831.1"/>
    </source>
</evidence>
<name>A0A1B9EAA7_9FLAO</name>
<evidence type="ECO:0000256" key="10">
    <source>
        <dbReference type="ARBA" id="ARBA00022723"/>
    </source>
</evidence>
<keyword evidence="9" id="KW-0028">Amino-acid biosynthesis</keyword>
<feature type="domain" description="Isopropylmalate dehydrogenase-like" evidence="19">
    <location>
        <begin position="4"/>
        <end position="347"/>
    </location>
</feature>
<dbReference type="RefSeq" id="WP_066330812.1">
    <property type="nucleotide sequence ID" value="NZ_CP017688.1"/>
</dbReference>
<dbReference type="UniPathway" id="UPA00048">
    <property type="reaction ID" value="UER00072"/>
</dbReference>
<dbReference type="NCBIfam" id="TIGR00169">
    <property type="entry name" value="leuB"/>
    <property type="match status" value="1"/>
</dbReference>
<dbReference type="GO" id="GO:0005829">
    <property type="term" value="C:cytosol"/>
    <property type="evidence" value="ECO:0007669"/>
    <property type="project" value="TreeGrafter"/>
</dbReference>
<dbReference type="STRING" id="1763534.GCA_001831475_01920"/>
<comment type="caution">
    <text evidence="20">The sequence shown here is derived from an EMBL/GenBank/DDBJ whole genome shotgun (WGS) entry which is preliminary data.</text>
</comment>
<dbReference type="GO" id="GO:0003862">
    <property type="term" value="F:3-isopropylmalate dehydrogenase activity"/>
    <property type="evidence" value="ECO:0007669"/>
    <property type="project" value="UniProtKB-UniRule"/>
</dbReference>
<keyword evidence="8 18" id="KW-0432">Leucine biosynthesis</keyword>
<evidence type="ECO:0000256" key="11">
    <source>
        <dbReference type="ARBA" id="ARBA00022842"/>
    </source>
</evidence>
<evidence type="ECO:0000256" key="7">
    <source>
        <dbReference type="ARBA" id="ARBA00019276"/>
    </source>
</evidence>
<proteinExistence type="inferred from homology"/>
<dbReference type="AlphaFoldDB" id="A0A1B9EAA7"/>
<dbReference type="Pfam" id="PF00180">
    <property type="entry name" value="Iso_dh"/>
    <property type="match status" value="1"/>
</dbReference>
<dbReference type="PANTHER" id="PTHR42979:SF1">
    <property type="entry name" value="3-ISOPROPYLMALATE DEHYDROGENASE"/>
    <property type="match status" value="1"/>
</dbReference>
<comment type="subunit">
    <text evidence="5 18">Homodimer.</text>
</comment>
<dbReference type="PANTHER" id="PTHR42979">
    <property type="entry name" value="3-ISOPROPYLMALATE DEHYDROGENASE"/>
    <property type="match status" value="1"/>
</dbReference>
<dbReference type="Proteomes" id="UP000093510">
    <property type="component" value="Unassembled WGS sequence"/>
</dbReference>
<protein>
    <recommendedName>
        <fullName evidence="7 16">3-isopropylmalate dehydrogenase</fullName>
        <ecNumber evidence="6 16">1.1.1.85</ecNumber>
    </recommendedName>
</protein>
<keyword evidence="11" id="KW-0460">Magnesium</keyword>
<evidence type="ECO:0000256" key="12">
    <source>
        <dbReference type="ARBA" id="ARBA00023002"/>
    </source>
</evidence>
<comment type="pathway">
    <text evidence="3 18">Amino-acid biosynthesis; L-leucine biosynthesis; L-leucine from 3-methyl-2-oxobutanoate: step 3/4.</text>
</comment>
<evidence type="ECO:0000256" key="5">
    <source>
        <dbReference type="ARBA" id="ARBA00011738"/>
    </source>
</evidence>
<evidence type="ECO:0000256" key="8">
    <source>
        <dbReference type="ARBA" id="ARBA00022430"/>
    </source>
</evidence>
<evidence type="ECO:0000256" key="4">
    <source>
        <dbReference type="ARBA" id="ARBA00008319"/>
    </source>
</evidence>
<comment type="cofactor">
    <cofactor evidence="2">
        <name>Mn(2+)</name>
        <dbReference type="ChEBI" id="CHEBI:29035"/>
    </cofactor>
</comment>
<sequence>MNLKIAVLAGDGIGPEVVLQAKKALHAIGVMFDHDFIFEEALVGAVAIDKTGTALPEQTLNLCLNTDAVLFGTVDNKDNQDTNLNSEKSPSQGVLKLRKELGLFANQRPIKTYSSLVPFSPLKREIIDGTDFIIFRELTGGIYFGDKTLNKDKTKATDLCQYTQEEISRITHLAFQAAQKRKKKVTLVDKANVLETSRLWRNVVQQISLDYPEVALQFLYVDNAAMQLVVNPKQFDILLTENLFGDILSDEASAITGTIGLLASASFGTTKALFEPLHGSFALAKDKNIANPIASIVSAAMLLEHFGLQTEANLVYQAVQKAIDYNVVTMDLNPGTNFGTHEVGTFISNFILNKDDLLYFNTNNVHIGQSTIV</sequence>
<evidence type="ECO:0000256" key="3">
    <source>
        <dbReference type="ARBA" id="ARBA00004762"/>
    </source>
</evidence>
<evidence type="ECO:0000256" key="1">
    <source>
        <dbReference type="ARBA" id="ARBA00000624"/>
    </source>
</evidence>
<dbReference type="EMBL" id="LVEP01000001">
    <property type="protein sequence ID" value="OCB78831.1"/>
    <property type="molecule type" value="Genomic_DNA"/>
</dbReference>
<keyword evidence="10 18" id="KW-0479">Metal-binding</keyword>
<comment type="catalytic activity">
    <reaction evidence="1 18">
        <text>(2R,3S)-3-isopropylmalate + NAD(+) = 4-methyl-2-oxopentanoate + CO2 + NADH</text>
        <dbReference type="Rhea" id="RHEA:32271"/>
        <dbReference type="ChEBI" id="CHEBI:16526"/>
        <dbReference type="ChEBI" id="CHEBI:17865"/>
        <dbReference type="ChEBI" id="CHEBI:35121"/>
        <dbReference type="ChEBI" id="CHEBI:57540"/>
        <dbReference type="ChEBI" id="CHEBI:57945"/>
        <dbReference type="EC" id="1.1.1.85"/>
    </reaction>
</comment>
<comment type="cofactor">
    <cofactor evidence="18">
        <name>Mg(2+)</name>
        <dbReference type="ChEBI" id="CHEBI:18420"/>
    </cofactor>
    <cofactor evidence="18">
        <name>Mn(2+)</name>
        <dbReference type="ChEBI" id="CHEBI:29035"/>
    </cofactor>
    <text evidence="18">Binds 1 Mg(2+) or Mn(2+) ion per subunit.</text>
</comment>
<keyword evidence="14" id="KW-0464">Manganese</keyword>
<dbReference type="GO" id="GO:0000287">
    <property type="term" value="F:magnesium ion binding"/>
    <property type="evidence" value="ECO:0007669"/>
    <property type="project" value="InterPro"/>
</dbReference>
<evidence type="ECO:0000256" key="15">
    <source>
        <dbReference type="ARBA" id="ARBA00023304"/>
    </source>
</evidence>
<dbReference type="SMART" id="SM01329">
    <property type="entry name" value="Iso_dh"/>
    <property type="match status" value="1"/>
</dbReference>
<dbReference type="InterPro" id="IPR019818">
    <property type="entry name" value="IsoCit/isopropylmalate_DH_CS"/>
</dbReference>